<evidence type="ECO:0000256" key="9">
    <source>
        <dbReference type="ARBA" id="ARBA00022842"/>
    </source>
</evidence>
<evidence type="ECO:0000256" key="3">
    <source>
        <dbReference type="ARBA" id="ARBA00022694"/>
    </source>
</evidence>
<keyword evidence="7" id="KW-0692">RNA repair</keyword>
<feature type="transmembrane region" description="Helical" evidence="12">
    <location>
        <begin position="221"/>
        <end position="242"/>
    </location>
</feature>
<evidence type="ECO:0000256" key="11">
    <source>
        <dbReference type="RuleBase" id="RU003953"/>
    </source>
</evidence>
<keyword evidence="16" id="KW-1185">Reference proteome</keyword>
<dbReference type="GO" id="GO:0046872">
    <property type="term" value="F:metal ion binding"/>
    <property type="evidence" value="ECO:0007669"/>
    <property type="project" value="UniProtKB-KW"/>
</dbReference>
<comment type="cofactor">
    <cofactor evidence="1">
        <name>Mg(2+)</name>
        <dbReference type="ChEBI" id="CHEBI:18420"/>
    </cofactor>
</comment>
<dbReference type="InterPro" id="IPR032828">
    <property type="entry name" value="PolyA_RNA-bd"/>
</dbReference>
<dbReference type="Proteomes" id="UP000509549">
    <property type="component" value="Chromosome"/>
</dbReference>
<evidence type="ECO:0000259" key="14">
    <source>
        <dbReference type="Pfam" id="PF12627"/>
    </source>
</evidence>
<dbReference type="InterPro" id="IPR002646">
    <property type="entry name" value="PolA_pol_head_dom"/>
</dbReference>
<evidence type="ECO:0000313" key="15">
    <source>
        <dbReference type="EMBL" id="CAB3976358.1"/>
    </source>
</evidence>
<sequence>MLNVFLVGGSVRDKILKLNFKEFDWVIINSDIINFLRMGFKRVGKDFPVFLHPFSKEEYTLARKEKKVGKGYYNFKCDFSFYVSLSEDLLRRDLTINTLILNEFGFSLDLFNGKDDLKNKRILHVSFAFFDDSLRILRIFRFFIKYFNFNFFISSYTESFIKKIVFKGEILNFTFERVFKEIFLSLHYKNAFLFFSLLFKFKLLKFIFYDLNLLFFFSNKYFFNIYLDFILQINNIFLNIYFFTNNIFFKFILLFYKLSFYYISYFTFDYLFFYNKKNLILIDRYIKDFSLSKRYKVFLINLFKFKWFFENIFFINDYFLFLFFFKINSFKDKLKLINYILINDLDSKINDKNYNFFKKYLFMDLAQFIYSNKYYNSYSFKINYIFYNKNFKTNIYKIKFYYNKYF</sequence>
<keyword evidence="6" id="KW-0547">Nucleotide-binding</keyword>
<keyword evidence="2 11" id="KW-0808">Transferase</keyword>
<dbReference type="Pfam" id="PF12627">
    <property type="entry name" value="PolyA_pol_RNAbd"/>
    <property type="match status" value="1"/>
</dbReference>
<keyword evidence="12" id="KW-0472">Membrane</keyword>
<keyword evidence="12" id="KW-1133">Transmembrane helix</keyword>
<proteinExistence type="inferred from homology"/>
<evidence type="ECO:0000256" key="5">
    <source>
        <dbReference type="ARBA" id="ARBA00022723"/>
    </source>
</evidence>
<dbReference type="Pfam" id="PF01743">
    <property type="entry name" value="PolyA_pol"/>
    <property type="match status" value="1"/>
</dbReference>
<name>A0A6J5JVL3_9GAMM</name>
<feature type="domain" description="Poly A polymerase head" evidence="13">
    <location>
        <begin position="4"/>
        <end position="122"/>
    </location>
</feature>
<keyword evidence="9" id="KW-0460">Magnesium</keyword>
<accession>A0A6J5JVL3</accession>
<dbReference type="RefSeq" id="WP_176604888.1">
    <property type="nucleotide sequence ID" value="NZ_LR794158.1"/>
</dbReference>
<gene>
    <name evidence="15" type="primary">cca</name>
    <name evidence="15" type="ORF">ESZ_00144</name>
</gene>
<dbReference type="InterPro" id="IPR050124">
    <property type="entry name" value="tRNA_CCA-adding_enzyme"/>
</dbReference>
<dbReference type="GO" id="GO:0005524">
    <property type="term" value="F:ATP binding"/>
    <property type="evidence" value="ECO:0007669"/>
    <property type="project" value="UniProtKB-KW"/>
</dbReference>
<dbReference type="GO" id="GO:0016779">
    <property type="term" value="F:nucleotidyltransferase activity"/>
    <property type="evidence" value="ECO:0007669"/>
    <property type="project" value="UniProtKB-KW"/>
</dbReference>
<evidence type="ECO:0000256" key="4">
    <source>
        <dbReference type="ARBA" id="ARBA00022695"/>
    </source>
</evidence>
<keyword evidence="5" id="KW-0479">Metal-binding</keyword>
<dbReference type="InterPro" id="IPR043519">
    <property type="entry name" value="NT_sf"/>
</dbReference>
<dbReference type="EMBL" id="LR794158">
    <property type="protein sequence ID" value="CAB3976358.1"/>
    <property type="molecule type" value="Genomic_DNA"/>
</dbReference>
<dbReference type="AlphaFoldDB" id="A0A6J5JVL3"/>
<feature type="transmembrane region" description="Helical" evidence="12">
    <location>
        <begin position="307"/>
        <end position="325"/>
    </location>
</feature>
<dbReference type="PANTHER" id="PTHR47545:SF1">
    <property type="entry name" value="MULTIFUNCTIONAL CCA PROTEIN"/>
    <property type="match status" value="1"/>
</dbReference>
<keyword evidence="12" id="KW-0812">Transmembrane</keyword>
<keyword evidence="4" id="KW-0548">Nucleotidyltransferase</keyword>
<evidence type="ECO:0000259" key="13">
    <source>
        <dbReference type="Pfam" id="PF01743"/>
    </source>
</evidence>
<evidence type="ECO:0000256" key="10">
    <source>
        <dbReference type="ARBA" id="ARBA00022884"/>
    </source>
</evidence>
<feature type="domain" description="tRNA nucleotidyltransferase/poly(A) polymerase RNA and SrmB- binding" evidence="14">
    <location>
        <begin position="150"/>
        <end position="211"/>
    </location>
</feature>
<dbReference type="PANTHER" id="PTHR47545">
    <property type="entry name" value="MULTIFUNCTIONAL CCA PROTEIN"/>
    <property type="match status" value="1"/>
</dbReference>
<dbReference type="SUPFAM" id="SSF81301">
    <property type="entry name" value="Nucleotidyltransferase"/>
    <property type="match status" value="1"/>
</dbReference>
<dbReference type="Gene3D" id="3.30.460.10">
    <property type="entry name" value="Beta Polymerase, domain 2"/>
    <property type="match status" value="1"/>
</dbReference>
<comment type="similarity">
    <text evidence="11">Belongs to the tRNA nucleotidyltransferase/poly(A) polymerase family.</text>
</comment>
<dbReference type="GO" id="GO:0008033">
    <property type="term" value="P:tRNA processing"/>
    <property type="evidence" value="ECO:0007669"/>
    <property type="project" value="UniProtKB-KW"/>
</dbReference>
<dbReference type="SUPFAM" id="SSF81891">
    <property type="entry name" value="Poly A polymerase C-terminal region-like"/>
    <property type="match status" value="1"/>
</dbReference>
<feature type="transmembrane region" description="Helical" evidence="12">
    <location>
        <begin position="254"/>
        <end position="273"/>
    </location>
</feature>
<dbReference type="KEGG" id="acil:ESZ_00144"/>
<protein>
    <submittedName>
        <fullName evidence="15">Multifunctional CCA protein</fullName>
    </submittedName>
</protein>
<keyword evidence="8" id="KW-0067">ATP-binding</keyword>
<evidence type="ECO:0000256" key="8">
    <source>
        <dbReference type="ARBA" id="ARBA00022840"/>
    </source>
</evidence>
<evidence type="ECO:0000256" key="12">
    <source>
        <dbReference type="SAM" id="Phobius"/>
    </source>
</evidence>
<reference evidence="15 16" key="1">
    <citation type="submission" date="2020-04" db="EMBL/GenBank/DDBJ databases">
        <authorList>
            <person name="Graf S J."/>
        </authorList>
    </citation>
    <scope>NUCLEOTIDE SEQUENCE [LARGE SCALE GENOMIC DNA]</scope>
    <source>
        <strain evidence="15">1</strain>
    </source>
</reference>
<evidence type="ECO:0000256" key="7">
    <source>
        <dbReference type="ARBA" id="ARBA00022800"/>
    </source>
</evidence>
<organism evidence="15 16">
    <name type="scientific">Candidatus Azoamicus ciliaticola</name>
    <dbReference type="NCBI Taxonomy" id="2652803"/>
    <lineage>
        <taxon>Bacteria</taxon>
        <taxon>Pseudomonadati</taxon>
        <taxon>Pseudomonadota</taxon>
        <taxon>Gammaproteobacteria</taxon>
        <taxon>Candidatus Azoamicaceae</taxon>
        <taxon>Candidatus Azoamicus</taxon>
    </lineage>
</organism>
<keyword evidence="3" id="KW-0819">tRNA processing</keyword>
<keyword evidence="10 11" id="KW-0694">RNA-binding</keyword>
<evidence type="ECO:0000256" key="2">
    <source>
        <dbReference type="ARBA" id="ARBA00022679"/>
    </source>
</evidence>
<evidence type="ECO:0000313" key="16">
    <source>
        <dbReference type="Proteomes" id="UP000509549"/>
    </source>
</evidence>
<dbReference type="Gene3D" id="1.10.3090.10">
    <property type="entry name" value="cca-adding enzyme, domain 2"/>
    <property type="match status" value="1"/>
</dbReference>
<evidence type="ECO:0000256" key="6">
    <source>
        <dbReference type="ARBA" id="ARBA00022741"/>
    </source>
</evidence>
<dbReference type="GO" id="GO:0003723">
    <property type="term" value="F:RNA binding"/>
    <property type="evidence" value="ECO:0007669"/>
    <property type="project" value="UniProtKB-KW"/>
</dbReference>
<evidence type="ECO:0000256" key="1">
    <source>
        <dbReference type="ARBA" id="ARBA00001946"/>
    </source>
</evidence>